<evidence type="ECO:0000259" key="2">
    <source>
        <dbReference type="Pfam" id="PF22725"/>
    </source>
</evidence>
<dbReference type="Gene3D" id="3.30.360.10">
    <property type="entry name" value="Dihydrodipicolinate Reductase, domain 2"/>
    <property type="match status" value="1"/>
</dbReference>
<evidence type="ECO:0000259" key="1">
    <source>
        <dbReference type="Pfam" id="PF01408"/>
    </source>
</evidence>
<dbReference type="Gene3D" id="3.40.50.720">
    <property type="entry name" value="NAD(P)-binding Rossmann-like Domain"/>
    <property type="match status" value="1"/>
</dbReference>
<proteinExistence type="predicted"/>
<dbReference type="SUPFAM" id="SSF51735">
    <property type="entry name" value="NAD(P)-binding Rossmann-fold domains"/>
    <property type="match status" value="1"/>
</dbReference>
<evidence type="ECO:0000313" key="3">
    <source>
        <dbReference type="EMBL" id="HDN85243.1"/>
    </source>
</evidence>
<reference evidence="3" key="1">
    <citation type="journal article" date="2020" name="mSystems">
        <title>Genome- and Community-Level Interaction Insights into Carbon Utilization and Element Cycling Functions of Hydrothermarchaeota in Hydrothermal Sediment.</title>
        <authorList>
            <person name="Zhou Z."/>
            <person name="Liu Y."/>
            <person name="Xu W."/>
            <person name="Pan J."/>
            <person name="Luo Z.H."/>
            <person name="Li M."/>
        </authorList>
    </citation>
    <scope>NUCLEOTIDE SEQUENCE [LARGE SCALE GENOMIC DNA]</scope>
    <source>
        <strain evidence="3">HyVt-219</strain>
    </source>
</reference>
<feature type="domain" description="GFO/IDH/MocA-like oxidoreductase" evidence="2">
    <location>
        <begin position="129"/>
        <end position="246"/>
    </location>
</feature>
<dbReference type="GO" id="GO:0000166">
    <property type="term" value="F:nucleotide binding"/>
    <property type="evidence" value="ECO:0007669"/>
    <property type="project" value="InterPro"/>
</dbReference>
<accession>A0A7V0N123</accession>
<comment type="caution">
    <text evidence="3">The sequence shown here is derived from an EMBL/GenBank/DDBJ whole genome shotgun (WGS) entry which is preliminary data.</text>
</comment>
<name>A0A7V0N123_UNCAE</name>
<dbReference type="AlphaFoldDB" id="A0A7V0N123"/>
<dbReference type="EMBL" id="DRBC01000349">
    <property type="protein sequence ID" value="HDN85243.1"/>
    <property type="molecule type" value="Genomic_DNA"/>
</dbReference>
<dbReference type="InterPro" id="IPR055170">
    <property type="entry name" value="GFO_IDH_MocA-like_dom"/>
</dbReference>
<dbReference type="InterPro" id="IPR036291">
    <property type="entry name" value="NAD(P)-bd_dom_sf"/>
</dbReference>
<dbReference type="PANTHER" id="PTHR43377:SF1">
    <property type="entry name" value="BILIVERDIN REDUCTASE A"/>
    <property type="match status" value="1"/>
</dbReference>
<dbReference type="Proteomes" id="UP000885660">
    <property type="component" value="Unassembled WGS sequence"/>
</dbReference>
<dbReference type="InterPro" id="IPR051450">
    <property type="entry name" value="Gfo/Idh/MocA_Oxidoreductases"/>
</dbReference>
<dbReference type="Pfam" id="PF01408">
    <property type="entry name" value="GFO_IDH_MocA"/>
    <property type="match status" value="1"/>
</dbReference>
<sequence length="340" mass="38051">MVNVGIIGAGFMGGMHAEVYNNLPNARVLAIADIDPEKCQMLASKYSNVEALTDPEKLFSREDIDTVDICLPTFLHKSYCIKAARAGKNIFCEKPITLSLEDADEIIGEVDKAGVKFMVGHVIRFWPEYVRLKEIVDSNKLGKLISITCTRLSPSPTWDWERWLTDSERSGGALVDLHIHDVDYLLYLLGTPVSLYSRLSNSPFAYGHVFTTFNFPDGVVGIAEGGWDMPDNFPFTMSFNALFEKGCVEFNNRFEKTLAIYEKGKKEIEYPKMDVEFQATADTGGNIANLGGYFSELKYFVNCIEKGEFPTLADGKVAREALRIVLLERDSINSGKIVYL</sequence>
<dbReference type="Pfam" id="PF22725">
    <property type="entry name" value="GFO_IDH_MocA_C3"/>
    <property type="match status" value="1"/>
</dbReference>
<organism evidence="3">
    <name type="scientific">Aerophobetes bacterium</name>
    <dbReference type="NCBI Taxonomy" id="2030807"/>
    <lineage>
        <taxon>Bacteria</taxon>
        <taxon>Candidatus Aerophobota</taxon>
    </lineage>
</organism>
<dbReference type="PANTHER" id="PTHR43377">
    <property type="entry name" value="BILIVERDIN REDUCTASE A"/>
    <property type="match status" value="1"/>
</dbReference>
<gene>
    <name evidence="3" type="ORF">ENG47_05780</name>
</gene>
<protein>
    <submittedName>
        <fullName evidence="3">Gfo/Idh/MocA family oxidoreductase</fullName>
    </submittedName>
</protein>
<dbReference type="InterPro" id="IPR000683">
    <property type="entry name" value="Gfo/Idh/MocA-like_OxRdtase_N"/>
</dbReference>
<dbReference type="SUPFAM" id="SSF55347">
    <property type="entry name" value="Glyceraldehyde-3-phosphate dehydrogenase-like, C-terminal domain"/>
    <property type="match status" value="1"/>
</dbReference>
<feature type="domain" description="Gfo/Idh/MocA-like oxidoreductase N-terminal" evidence="1">
    <location>
        <begin position="2"/>
        <end position="121"/>
    </location>
</feature>